<gene>
    <name evidence="3" type="ORF">BDV40DRAFT_127073</name>
</gene>
<evidence type="ECO:0000256" key="1">
    <source>
        <dbReference type="SAM" id="Phobius"/>
    </source>
</evidence>
<reference evidence="3 4" key="1">
    <citation type="submission" date="2019-04" db="EMBL/GenBank/DDBJ databases">
        <title>Friends and foes A comparative genomics study of 23 Aspergillus species from section Flavi.</title>
        <authorList>
            <consortium name="DOE Joint Genome Institute"/>
            <person name="Kjaerbolling I."/>
            <person name="Vesth T."/>
            <person name="Frisvad J.C."/>
            <person name="Nybo J.L."/>
            <person name="Theobald S."/>
            <person name="Kildgaard S."/>
            <person name="Isbrandt T."/>
            <person name="Kuo A."/>
            <person name="Sato A."/>
            <person name="Lyhne E.K."/>
            <person name="Kogle M.E."/>
            <person name="Wiebenga A."/>
            <person name="Kun R.S."/>
            <person name="Lubbers R.J."/>
            <person name="Makela M.R."/>
            <person name="Barry K."/>
            <person name="Chovatia M."/>
            <person name="Clum A."/>
            <person name="Daum C."/>
            <person name="Haridas S."/>
            <person name="He G."/>
            <person name="LaButti K."/>
            <person name="Lipzen A."/>
            <person name="Mondo S."/>
            <person name="Riley R."/>
            <person name="Salamov A."/>
            <person name="Simmons B.A."/>
            <person name="Magnuson J.K."/>
            <person name="Henrissat B."/>
            <person name="Mortensen U.H."/>
            <person name="Larsen T.O."/>
            <person name="Devries R.P."/>
            <person name="Grigoriev I.V."/>
            <person name="Machida M."/>
            <person name="Baker S.E."/>
            <person name="Andersen M.R."/>
        </authorList>
    </citation>
    <scope>NUCLEOTIDE SEQUENCE [LARGE SCALE GENOMIC DNA]</scope>
    <source>
        <strain evidence="3 4">CBS 117626</strain>
    </source>
</reference>
<keyword evidence="1" id="KW-0812">Transmembrane</keyword>
<feature type="transmembrane region" description="Helical" evidence="1">
    <location>
        <begin position="67"/>
        <end position="84"/>
    </location>
</feature>
<dbReference type="AlphaFoldDB" id="A0A5N6UZH3"/>
<proteinExistence type="predicted"/>
<protein>
    <submittedName>
        <fullName evidence="3">Uncharacterized protein</fullName>
    </submittedName>
</protein>
<sequence>MIYITSHTDTFPSSILIYILQCLHTVLARAVNSGCGFQRFLDSIHTICNICMKVHVFHTDAHKRRRILHYASHSILFLIFSVSANSRYSCKQIVILLP</sequence>
<dbReference type="Proteomes" id="UP000326950">
    <property type="component" value="Unassembled WGS sequence"/>
</dbReference>
<keyword evidence="4" id="KW-1185">Reference proteome</keyword>
<organism evidence="3 4">
    <name type="scientific">Aspergillus tamarii</name>
    <dbReference type="NCBI Taxonomy" id="41984"/>
    <lineage>
        <taxon>Eukaryota</taxon>
        <taxon>Fungi</taxon>
        <taxon>Dikarya</taxon>
        <taxon>Ascomycota</taxon>
        <taxon>Pezizomycotina</taxon>
        <taxon>Eurotiomycetes</taxon>
        <taxon>Eurotiomycetidae</taxon>
        <taxon>Eurotiales</taxon>
        <taxon>Aspergillaceae</taxon>
        <taxon>Aspergillus</taxon>
        <taxon>Aspergillus subgen. Circumdati</taxon>
    </lineage>
</organism>
<accession>A0A5N6UZH3</accession>
<name>A0A5N6UZH3_ASPTM</name>
<evidence type="ECO:0000313" key="3">
    <source>
        <dbReference type="EMBL" id="KAE8163883.1"/>
    </source>
</evidence>
<feature type="signal peptide" evidence="2">
    <location>
        <begin position="1"/>
        <end position="28"/>
    </location>
</feature>
<keyword evidence="1" id="KW-1133">Transmembrane helix</keyword>
<keyword evidence="1" id="KW-0472">Membrane</keyword>
<evidence type="ECO:0000313" key="4">
    <source>
        <dbReference type="Proteomes" id="UP000326950"/>
    </source>
</evidence>
<dbReference type="EMBL" id="ML738613">
    <property type="protein sequence ID" value="KAE8163883.1"/>
    <property type="molecule type" value="Genomic_DNA"/>
</dbReference>
<feature type="chain" id="PRO_5025024602" evidence="2">
    <location>
        <begin position="29"/>
        <end position="98"/>
    </location>
</feature>
<evidence type="ECO:0000256" key="2">
    <source>
        <dbReference type="SAM" id="SignalP"/>
    </source>
</evidence>
<keyword evidence="2" id="KW-0732">Signal</keyword>
<dbReference type="OrthoDB" id="10406244at2759"/>